<evidence type="ECO:0000259" key="24">
    <source>
        <dbReference type="PROSITE" id="PS50109"/>
    </source>
</evidence>
<evidence type="ECO:0000313" key="26">
    <source>
        <dbReference type="EMBL" id="MDT0643474.1"/>
    </source>
</evidence>
<dbReference type="InterPro" id="IPR004358">
    <property type="entry name" value="Sig_transdc_His_kin-like_C"/>
</dbReference>
<keyword evidence="16 23" id="KW-1133">Transmembrane helix</keyword>
<evidence type="ECO:0000256" key="11">
    <source>
        <dbReference type="ARBA" id="ARBA00022692"/>
    </source>
</evidence>
<dbReference type="PANTHER" id="PTHR24421:SF10">
    <property type="entry name" value="NITRATE_NITRITE SENSOR PROTEIN NARQ"/>
    <property type="match status" value="1"/>
</dbReference>
<evidence type="ECO:0000256" key="5">
    <source>
        <dbReference type="ARBA" id="ARBA00012438"/>
    </source>
</evidence>
<dbReference type="Gene3D" id="3.30.565.10">
    <property type="entry name" value="Histidine kinase-like ATPase, C-terminal domain"/>
    <property type="match status" value="1"/>
</dbReference>
<evidence type="ECO:0000256" key="14">
    <source>
        <dbReference type="ARBA" id="ARBA00022777"/>
    </source>
</evidence>
<evidence type="ECO:0000259" key="25">
    <source>
        <dbReference type="PROSITE" id="PS50113"/>
    </source>
</evidence>
<evidence type="ECO:0000256" key="12">
    <source>
        <dbReference type="ARBA" id="ARBA00022723"/>
    </source>
</evidence>
<dbReference type="PANTHER" id="PTHR24421">
    <property type="entry name" value="NITRATE/NITRITE SENSOR PROTEIN NARX-RELATED"/>
    <property type="match status" value="1"/>
</dbReference>
<evidence type="ECO:0000256" key="1">
    <source>
        <dbReference type="ARBA" id="ARBA00000085"/>
    </source>
</evidence>
<accession>A0ABU3CAX7</accession>
<evidence type="ECO:0000256" key="22">
    <source>
        <dbReference type="ARBA" id="ARBA00030800"/>
    </source>
</evidence>
<protein>
    <recommendedName>
        <fullName evidence="6">Oxygen sensor histidine kinase NreB</fullName>
        <ecNumber evidence="5">2.7.13.3</ecNumber>
    </recommendedName>
    <alternativeName>
        <fullName evidence="22">Nitrogen regulation protein B</fullName>
    </alternativeName>
</protein>
<dbReference type="InterPro" id="IPR036890">
    <property type="entry name" value="HATPase_C_sf"/>
</dbReference>
<keyword evidence="13" id="KW-0547">Nucleotide-binding</keyword>
<comment type="cofactor">
    <cofactor evidence="2">
        <name>[4Fe-4S] cluster</name>
        <dbReference type="ChEBI" id="CHEBI:49883"/>
    </cofactor>
</comment>
<evidence type="ECO:0000256" key="10">
    <source>
        <dbReference type="ARBA" id="ARBA00022679"/>
    </source>
</evidence>
<sequence>MPGQEFSLDQRTFRKLSRLYIIALSAIALSVLVSQVLIHRFLDDQESDSTVVNIAGRQRMLSQKIAKESLLLLNAEEPQEKANIRQDLEETVELWTFSNQALREGSDNLGLPGNNSDAVAEMFKKLDPSFNNIRNAALNIVRNPALSSEELDAEISSIKQNEEIFLRGMDQLVNQFEQEASEKVERLSNLEYLLMAVTLLILLSELIFVFLPAARAVKTTIRRLLVAEKKAIKMARDADVLSQEKEKSVKELRALNQAMNQTLLFARLTSDGNIINFGEKFSRLFEFRKYSDFTRFSELLSTKEDEKKEIEILLDEYAKKGWQGEVKATTKEDATVWLEMSLIPFNPEDDKWEILVIASNITTRKEAQLEIERLTQKSFEEKMNQQKLVSSKIIENQEKEQNRIAKDIHDGIGQMLTGLNFNLESIDVTKTEKAAQKIENLKDLTGKIIKGVRTATFNLMPPELSDYGIVPALTKLTQQLGKLTGKNILLYDKTGFNERLDSLIEINIYRITQEAINNAIKYADSTHIIVSVSHSSSILSVIIDDNGKGFDPQKAKAGKSETGGMGMTFMRERIKYINGRLFITSEVGKGTRITLNVPLQ</sequence>
<dbReference type="Pfam" id="PF02518">
    <property type="entry name" value="HATPase_c"/>
    <property type="match status" value="1"/>
</dbReference>
<dbReference type="InterPro" id="IPR000700">
    <property type="entry name" value="PAS-assoc_C"/>
</dbReference>
<dbReference type="PRINTS" id="PR00344">
    <property type="entry name" value="BCTRLSENSOR"/>
</dbReference>
<keyword evidence="11 23" id="KW-0812">Transmembrane</keyword>
<feature type="transmembrane region" description="Helical" evidence="23">
    <location>
        <begin position="20"/>
        <end position="38"/>
    </location>
</feature>
<evidence type="ECO:0000256" key="17">
    <source>
        <dbReference type="ARBA" id="ARBA00023004"/>
    </source>
</evidence>
<comment type="caution">
    <text evidence="26">The sequence shown here is derived from an EMBL/GenBank/DDBJ whole genome shotgun (WGS) entry which is preliminary data.</text>
</comment>
<dbReference type="InterPro" id="IPR050482">
    <property type="entry name" value="Sensor_HK_TwoCompSys"/>
</dbReference>
<dbReference type="RefSeq" id="WP_311535094.1">
    <property type="nucleotide sequence ID" value="NZ_JAVRHQ010000013.1"/>
</dbReference>
<dbReference type="Gene3D" id="1.20.5.1930">
    <property type="match status" value="1"/>
</dbReference>
<evidence type="ECO:0000256" key="9">
    <source>
        <dbReference type="ARBA" id="ARBA00022553"/>
    </source>
</evidence>
<dbReference type="InterPro" id="IPR029095">
    <property type="entry name" value="NarX-like_N"/>
</dbReference>
<dbReference type="CDD" id="cd16917">
    <property type="entry name" value="HATPase_UhpB-NarQ-NarX-like"/>
    <property type="match status" value="1"/>
</dbReference>
<keyword evidence="15" id="KW-0067">ATP-binding</keyword>
<evidence type="ECO:0000313" key="27">
    <source>
        <dbReference type="Proteomes" id="UP001262889"/>
    </source>
</evidence>
<keyword evidence="18" id="KW-0902">Two-component regulatory system</keyword>
<dbReference type="SUPFAM" id="SSF55874">
    <property type="entry name" value="ATPase domain of HSP90 chaperone/DNA topoisomerase II/histidine kinase"/>
    <property type="match status" value="1"/>
</dbReference>
<keyword evidence="14" id="KW-0418">Kinase</keyword>
<evidence type="ECO:0000256" key="16">
    <source>
        <dbReference type="ARBA" id="ARBA00022989"/>
    </source>
</evidence>
<evidence type="ECO:0000256" key="4">
    <source>
        <dbReference type="ARBA" id="ARBA00004496"/>
    </source>
</evidence>
<keyword evidence="10" id="KW-0808">Transferase</keyword>
<keyword evidence="20 23" id="KW-0472">Membrane</keyword>
<evidence type="ECO:0000256" key="6">
    <source>
        <dbReference type="ARBA" id="ARBA00017322"/>
    </source>
</evidence>
<evidence type="ECO:0000256" key="7">
    <source>
        <dbReference type="ARBA" id="ARBA00022485"/>
    </source>
</evidence>
<proteinExistence type="predicted"/>
<dbReference type="PROSITE" id="PS50109">
    <property type="entry name" value="HIS_KIN"/>
    <property type="match status" value="1"/>
</dbReference>
<reference evidence="26 27" key="1">
    <citation type="submission" date="2023-09" db="EMBL/GenBank/DDBJ databases">
        <authorList>
            <person name="Rey-Velasco X."/>
        </authorList>
    </citation>
    <scope>NUCLEOTIDE SEQUENCE [LARGE SCALE GENOMIC DNA]</scope>
    <source>
        <strain evidence="26 27">F363</strain>
    </source>
</reference>
<evidence type="ECO:0000256" key="18">
    <source>
        <dbReference type="ARBA" id="ARBA00023012"/>
    </source>
</evidence>
<comment type="subcellular location">
    <subcellularLocation>
        <location evidence="4">Cytoplasm</location>
    </subcellularLocation>
    <subcellularLocation>
        <location evidence="3">Membrane</location>
        <topology evidence="3">Multi-pass membrane protein</topology>
    </subcellularLocation>
</comment>
<dbReference type="Proteomes" id="UP001262889">
    <property type="component" value="Unassembled WGS sequence"/>
</dbReference>
<evidence type="ECO:0000256" key="23">
    <source>
        <dbReference type="SAM" id="Phobius"/>
    </source>
</evidence>
<keyword evidence="7" id="KW-0004">4Fe-4S</keyword>
<keyword evidence="12" id="KW-0479">Metal-binding</keyword>
<feature type="domain" description="PAC" evidence="25">
    <location>
        <begin position="322"/>
        <end position="373"/>
    </location>
</feature>
<keyword evidence="8" id="KW-0963">Cytoplasm</keyword>
<evidence type="ECO:0000256" key="19">
    <source>
        <dbReference type="ARBA" id="ARBA00023014"/>
    </source>
</evidence>
<keyword evidence="27" id="KW-1185">Reference proteome</keyword>
<dbReference type="EC" id="2.7.13.3" evidence="5"/>
<dbReference type="InterPro" id="IPR011712">
    <property type="entry name" value="Sig_transdc_His_kin_sub3_dim/P"/>
</dbReference>
<feature type="transmembrane region" description="Helical" evidence="23">
    <location>
        <begin position="192"/>
        <end position="214"/>
    </location>
</feature>
<dbReference type="SUPFAM" id="SSF55785">
    <property type="entry name" value="PYP-like sensor domain (PAS domain)"/>
    <property type="match status" value="1"/>
</dbReference>
<dbReference type="SMART" id="SM00387">
    <property type="entry name" value="HATPase_c"/>
    <property type="match status" value="1"/>
</dbReference>
<organism evidence="26 27">
    <name type="scientific">Autumnicola tepida</name>
    <dbReference type="NCBI Taxonomy" id="3075595"/>
    <lineage>
        <taxon>Bacteria</taxon>
        <taxon>Pseudomonadati</taxon>
        <taxon>Bacteroidota</taxon>
        <taxon>Flavobacteriia</taxon>
        <taxon>Flavobacteriales</taxon>
        <taxon>Flavobacteriaceae</taxon>
        <taxon>Autumnicola</taxon>
    </lineage>
</organism>
<gene>
    <name evidence="26" type="ORF">RM553_11585</name>
</gene>
<dbReference type="InterPro" id="IPR005467">
    <property type="entry name" value="His_kinase_dom"/>
</dbReference>
<dbReference type="PROSITE" id="PS50113">
    <property type="entry name" value="PAC"/>
    <property type="match status" value="1"/>
</dbReference>
<evidence type="ECO:0000256" key="21">
    <source>
        <dbReference type="ARBA" id="ARBA00024827"/>
    </source>
</evidence>
<dbReference type="Pfam" id="PF07730">
    <property type="entry name" value="HisKA_3"/>
    <property type="match status" value="1"/>
</dbReference>
<comment type="catalytic activity">
    <reaction evidence="1">
        <text>ATP + protein L-histidine = ADP + protein N-phospho-L-histidine.</text>
        <dbReference type="EC" id="2.7.13.3"/>
    </reaction>
</comment>
<evidence type="ECO:0000256" key="8">
    <source>
        <dbReference type="ARBA" id="ARBA00022490"/>
    </source>
</evidence>
<evidence type="ECO:0000256" key="13">
    <source>
        <dbReference type="ARBA" id="ARBA00022741"/>
    </source>
</evidence>
<dbReference type="Pfam" id="PF13675">
    <property type="entry name" value="PilJ"/>
    <property type="match status" value="1"/>
</dbReference>
<keyword evidence="19" id="KW-0411">Iron-sulfur</keyword>
<dbReference type="InterPro" id="IPR003594">
    <property type="entry name" value="HATPase_dom"/>
</dbReference>
<evidence type="ECO:0000256" key="15">
    <source>
        <dbReference type="ARBA" id="ARBA00022840"/>
    </source>
</evidence>
<dbReference type="EMBL" id="JAVRHQ010000013">
    <property type="protein sequence ID" value="MDT0643474.1"/>
    <property type="molecule type" value="Genomic_DNA"/>
</dbReference>
<dbReference type="Gene3D" id="3.30.450.20">
    <property type="entry name" value="PAS domain"/>
    <property type="match status" value="1"/>
</dbReference>
<evidence type="ECO:0000256" key="20">
    <source>
        <dbReference type="ARBA" id="ARBA00023136"/>
    </source>
</evidence>
<evidence type="ECO:0000256" key="2">
    <source>
        <dbReference type="ARBA" id="ARBA00001966"/>
    </source>
</evidence>
<evidence type="ECO:0000256" key="3">
    <source>
        <dbReference type="ARBA" id="ARBA00004141"/>
    </source>
</evidence>
<name>A0ABU3CAX7_9FLAO</name>
<comment type="function">
    <text evidence="21">Member of the two-component regulatory system NreB/NreC involved in the control of dissimilatory nitrate/nitrite reduction in response to oxygen. NreB functions as a direct oxygen sensor histidine kinase which is autophosphorylated, in the absence of oxygen, probably at the conserved histidine residue, and transfers its phosphate group probably to a conserved aspartate residue of NreC. NreB/NreC activates the expression of the nitrate (narGHJI) and nitrite (nir) reductase operons, as well as the putative nitrate transporter gene narT.</text>
</comment>
<dbReference type="InterPro" id="IPR035965">
    <property type="entry name" value="PAS-like_dom_sf"/>
</dbReference>
<keyword evidence="9" id="KW-0597">Phosphoprotein</keyword>
<keyword evidence="17" id="KW-0408">Iron</keyword>
<feature type="domain" description="Histidine kinase" evidence="24">
    <location>
        <begin position="508"/>
        <end position="600"/>
    </location>
</feature>